<name>A0ABD5QGM7_9EURY</name>
<organism evidence="1 2">
    <name type="scientific">Saliphagus infecundisoli</name>
    <dbReference type="NCBI Taxonomy" id="1849069"/>
    <lineage>
        <taxon>Archaea</taxon>
        <taxon>Methanobacteriati</taxon>
        <taxon>Methanobacteriota</taxon>
        <taxon>Stenosarchaea group</taxon>
        <taxon>Halobacteria</taxon>
        <taxon>Halobacteriales</taxon>
        <taxon>Natrialbaceae</taxon>
        <taxon>Saliphagus</taxon>
    </lineage>
</organism>
<reference evidence="1 2" key="1">
    <citation type="journal article" date="2019" name="Int. J. Syst. Evol. Microbiol.">
        <title>The Global Catalogue of Microorganisms (GCM) 10K type strain sequencing project: providing services to taxonomists for standard genome sequencing and annotation.</title>
        <authorList>
            <consortium name="The Broad Institute Genomics Platform"/>
            <consortium name="The Broad Institute Genome Sequencing Center for Infectious Disease"/>
            <person name="Wu L."/>
            <person name="Ma J."/>
        </authorList>
    </citation>
    <scope>NUCLEOTIDE SEQUENCE [LARGE SCALE GENOMIC DNA]</scope>
    <source>
        <strain evidence="1 2">CGMCC 1.15824</strain>
    </source>
</reference>
<keyword evidence="2" id="KW-1185">Reference proteome</keyword>
<evidence type="ECO:0000313" key="1">
    <source>
        <dbReference type="EMBL" id="MFC4988902.1"/>
    </source>
</evidence>
<sequence>MGERAVIVVDTNVLLNLATPVVDGRSRAPTGEDPLKTVLTGYDVHVPSSVLGEISEARGSDDLLSAAADLVFQASHHLTTHDVSAKIDDPLDFGLDRGESHGIWLANELSAAMFVTDEFNTTSYLFVSLALDDRNILFTTPHILCVLADRGLFAPQYVDTALTYYVETKQWDRQYVDQLRTTYLTDRHPSHD</sequence>
<comment type="caution">
    <text evidence="1">The sequence shown here is derived from an EMBL/GenBank/DDBJ whole genome shotgun (WGS) entry which is preliminary data.</text>
</comment>
<evidence type="ECO:0008006" key="3">
    <source>
        <dbReference type="Google" id="ProtNLM"/>
    </source>
</evidence>
<accession>A0ABD5QGM7</accession>
<evidence type="ECO:0000313" key="2">
    <source>
        <dbReference type="Proteomes" id="UP001595925"/>
    </source>
</evidence>
<dbReference type="Proteomes" id="UP001595925">
    <property type="component" value="Unassembled WGS sequence"/>
</dbReference>
<protein>
    <recommendedName>
        <fullName evidence="3">PIN domain-containing protein</fullName>
    </recommendedName>
</protein>
<gene>
    <name evidence="1" type="ORF">ACFPFO_14235</name>
</gene>
<proteinExistence type="predicted"/>
<dbReference type="RefSeq" id="WP_224830020.1">
    <property type="nucleotide sequence ID" value="NZ_JAIVEF010000035.1"/>
</dbReference>
<dbReference type="AlphaFoldDB" id="A0ABD5QGM7"/>
<dbReference type="EMBL" id="JBHSJG010000037">
    <property type="protein sequence ID" value="MFC4988902.1"/>
    <property type="molecule type" value="Genomic_DNA"/>
</dbReference>